<dbReference type="Proteomes" id="UP001469553">
    <property type="component" value="Unassembled WGS sequence"/>
</dbReference>
<organism evidence="1 2">
    <name type="scientific">Ameca splendens</name>
    <dbReference type="NCBI Taxonomy" id="208324"/>
    <lineage>
        <taxon>Eukaryota</taxon>
        <taxon>Metazoa</taxon>
        <taxon>Chordata</taxon>
        <taxon>Craniata</taxon>
        <taxon>Vertebrata</taxon>
        <taxon>Euteleostomi</taxon>
        <taxon>Actinopterygii</taxon>
        <taxon>Neopterygii</taxon>
        <taxon>Teleostei</taxon>
        <taxon>Neoteleostei</taxon>
        <taxon>Acanthomorphata</taxon>
        <taxon>Ovalentaria</taxon>
        <taxon>Atherinomorphae</taxon>
        <taxon>Cyprinodontiformes</taxon>
        <taxon>Goodeidae</taxon>
        <taxon>Ameca</taxon>
    </lineage>
</organism>
<evidence type="ECO:0000313" key="2">
    <source>
        <dbReference type="Proteomes" id="UP001469553"/>
    </source>
</evidence>
<dbReference type="EMBL" id="JAHRIP010018413">
    <property type="protein sequence ID" value="MEQ2286193.1"/>
    <property type="molecule type" value="Genomic_DNA"/>
</dbReference>
<reference evidence="1 2" key="1">
    <citation type="submission" date="2021-06" db="EMBL/GenBank/DDBJ databases">
        <authorList>
            <person name="Palmer J.M."/>
        </authorList>
    </citation>
    <scope>NUCLEOTIDE SEQUENCE [LARGE SCALE GENOMIC DNA]</scope>
    <source>
        <strain evidence="1 2">AS_MEX2019</strain>
        <tissue evidence="1">Muscle</tissue>
    </source>
</reference>
<keyword evidence="2" id="KW-1185">Reference proteome</keyword>
<proteinExistence type="predicted"/>
<evidence type="ECO:0000313" key="1">
    <source>
        <dbReference type="EMBL" id="MEQ2286193.1"/>
    </source>
</evidence>
<accession>A0ABV0XXE5</accession>
<protein>
    <submittedName>
        <fullName evidence="1">Uncharacterized protein</fullName>
    </submittedName>
</protein>
<name>A0ABV0XXE5_9TELE</name>
<comment type="caution">
    <text evidence="1">The sequence shown here is derived from an EMBL/GenBank/DDBJ whole genome shotgun (WGS) entry which is preliminary data.</text>
</comment>
<sequence length="103" mass="12449">MGYVTSVFSNRVKDPSKVRELLQKITRMEESVYFLMCVVLVFQTYYREKLVAYISTYVHSYIYFRRQVEIFNQRSLHLMKQVNYFYFGCSLLLFEHPPTCSKT</sequence>
<gene>
    <name evidence="1" type="ORF">AMECASPLE_039763</name>
</gene>